<keyword evidence="3" id="KW-1185">Reference proteome</keyword>
<dbReference type="GeneID" id="37117083"/>
<name>A0A317X748_9EURO</name>
<dbReference type="OrthoDB" id="10480296at2759"/>
<sequence length="249" mass="27182">MLDIHAFGTSDDRPPVSRKSPICMLHEAPGQRKLWPRTPLAQTAALGPAHGGGLISVATFDKRIATRVATGAIDDCTAARIALWAAKSGRRFDQPAHPPSLPLQSITSPGFETVWNRLLRMSPWMEGARRRDSDQSATPSVLLHRFACSDRVAIRLALDDGRPLAYSGISSYRDAKLIGRWACVGVAVSHPGPRFHLDRLGAPSQGLAFVNLSACSFDSTPRLPDWDVMMVAFSVLAESVWVAFWMVLD</sequence>
<accession>A0A317X748</accession>
<reference evidence="2 3" key="1">
    <citation type="submission" date="2016-12" db="EMBL/GenBank/DDBJ databases">
        <title>The genomes of Aspergillus section Nigri reveals drivers in fungal speciation.</title>
        <authorList>
            <consortium name="DOE Joint Genome Institute"/>
            <person name="Vesth T.C."/>
            <person name="Nybo J."/>
            <person name="Theobald S."/>
            <person name="Brandl J."/>
            <person name="Frisvad J.C."/>
            <person name="Nielsen K.F."/>
            <person name="Lyhne E.K."/>
            <person name="Kogle M.E."/>
            <person name="Kuo A."/>
            <person name="Riley R."/>
            <person name="Clum A."/>
            <person name="Nolan M."/>
            <person name="Lipzen A."/>
            <person name="Salamov A."/>
            <person name="Henrissat B."/>
            <person name="Wiebenga A."/>
            <person name="De Vries R.P."/>
            <person name="Grigoriev I.V."/>
            <person name="Mortensen U.H."/>
            <person name="Andersen M.R."/>
            <person name="Baker S.E."/>
        </authorList>
    </citation>
    <scope>NUCLEOTIDE SEQUENCE [LARGE SCALE GENOMIC DNA]</scope>
    <source>
        <strain evidence="2 3">CBS 115572</strain>
    </source>
</reference>
<dbReference type="EMBL" id="MSFK01000006">
    <property type="protein sequence ID" value="PWY93377.1"/>
    <property type="molecule type" value="Genomic_DNA"/>
</dbReference>
<gene>
    <name evidence="2" type="ORF">BO94DRAFT_572843</name>
</gene>
<feature type="transmembrane region" description="Helical" evidence="1">
    <location>
        <begin position="228"/>
        <end position="248"/>
    </location>
</feature>
<comment type="caution">
    <text evidence="2">The sequence shown here is derived from an EMBL/GenBank/DDBJ whole genome shotgun (WGS) entry which is preliminary data.</text>
</comment>
<keyword evidence="1" id="KW-0812">Transmembrane</keyword>
<dbReference type="Proteomes" id="UP000246702">
    <property type="component" value="Unassembled WGS sequence"/>
</dbReference>
<keyword evidence="1" id="KW-1133">Transmembrane helix</keyword>
<evidence type="ECO:0000256" key="1">
    <source>
        <dbReference type="SAM" id="Phobius"/>
    </source>
</evidence>
<evidence type="ECO:0000313" key="2">
    <source>
        <dbReference type="EMBL" id="PWY93377.1"/>
    </source>
</evidence>
<proteinExistence type="predicted"/>
<dbReference type="RefSeq" id="XP_025470138.1">
    <property type="nucleotide sequence ID" value="XM_025614940.1"/>
</dbReference>
<protein>
    <submittedName>
        <fullName evidence="2">Uncharacterized protein</fullName>
    </submittedName>
</protein>
<keyword evidence="1" id="KW-0472">Membrane</keyword>
<organism evidence="2 3">
    <name type="scientific">Aspergillus sclerotioniger CBS 115572</name>
    <dbReference type="NCBI Taxonomy" id="1450535"/>
    <lineage>
        <taxon>Eukaryota</taxon>
        <taxon>Fungi</taxon>
        <taxon>Dikarya</taxon>
        <taxon>Ascomycota</taxon>
        <taxon>Pezizomycotina</taxon>
        <taxon>Eurotiomycetes</taxon>
        <taxon>Eurotiomycetidae</taxon>
        <taxon>Eurotiales</taxon>
        <taxon>Aspergillaceae</taxon>
        <taxon>Aspergillus</taxon>
        <taxon>Aspergillus subgen. Circumdati</taxon>
    </lineage>
</organism>
<dbReference type="AlphaFoldDB" id="A0A317X748"/>
<evidence type="ECO:0000313" key="3">
    <source>
        <dbReference type="Proteomes" id="UP000246702"/>
    </source>
</evidence>